<evidence type="ECO:0000313" key="12">
    <source>
        <dbReference type="Proteomes" id="UP001182556"/>
    </source>
</evidence>
<dbReference type="SUPFAM" id="SSF51230">
    <property type="entry name" value="Single hybrid motif"/>
    <property type="match status" value="1"/>
</dbReference>
<evidence type="ECO:0000313" key="11">
    <source>
        <dbReference type="EMBL" id="KAK1923920.1"/>
    </source>
</evidence>
<organism evidence="11 12">
    <name type="scientific">Papiliotrema laurentii</name>
    <name type="common">Cryptococcus laurentii</name>
    <dbReference type="NCBI Taxonomy" id="5418"/>
    <lineage>
        <taxon>Eukaryota</taxon>
        <taxon>Fungi</taxon>
        <taxon>Dikarya</taxon>
        <taxon>Basidiomycota</taxon>
        <taxon>Agaricomycotina</taxon>
        <taxon>Tremellomycetes</taxon>
        <taxon>Tremellales</taxon>
        <taxon>Rhynchogastremaceae</taxon>
        <taxon>Papiliotrema</taxon>
    </lineage>
</organism>
<evidence type="ECO:0000259" key="10">
    <source>
        <dbReference type="PROSITE" id="PS50979"/>
    </source>
</evidence>
<dbReference type="SUPFAM" id="SSF51246">
    <property type="entry name" value="Rudiment single hybrid motif"/>
    <property type="match status" value="1"/>
</dbReference>
<dbReference type="Pfam" id="PF02682">
    <property type="entry name" value="CT_C_D"/>
    <property type="match status" value="1"/>
</dbReference>
<sequence>MRLDCSEASLSSNVPTVSMTQPKILIANRGEIAVRIQRTARKLGIPTVAIYTLIDSETPHVSQADEAYLIGDGLDPKAYLDIDAIVEIAKKSGATMVAPGYGFVSENSNFVEAIEAAGITFLGPTPHQMTSMGLKHEARAVAIKAGVPVVPGTGGVVETLEDALEAAEKIGYPVMLKASAGGGGMGMTVCNDVNTLKRDFQATREKGQSLFKNPAVFLEKYISRARHVEVQIFGNGQGHVVHFGERECSVQRRHQKVIEESPCPLFETERGQAARQRMCEAAVALGRAMNYRSAGTVEFVLDDQSPNYDFYFLELNARIQVEHAVTEVVRPGLDLIELMILQGLAPNGSLPAEQLPQDKFAPHEGHSIEARVYCENPKADFRPSPGRLQLVEWADIGERGRIDTWVKTGTIVTPSYDPMIAKLVVWGKDRATAVSNLRRVLMESRIAGPITNMDYCRAILETEEFQAGAVTTKFLDTMPYYPAMLEIIAPGISTTIQDLPGRYKGLGIPRGGSADPLAHKLANFLVGNDPNTETLEMTMTGAKVLFHADTVVAVTGAEVPITVDKKPAEMWKTLCIKAGSVLNIASAKETGMRFYLAVRGGFPTIATYMGSKSTFVGASLGGYQGRALYAGDMITIEPQDLSNVPIHTIDPAKRPQHGSFWEIEVMPSAQWDEEFVTKEGMQAFLDAEWTVSGASNRAGLRLEGPPIGWARTDGGEGGGHPSNILDQGYAFGALNMNGDTPVLFGADGPDMGGFANILAVTYPSMWKLGQMRPGDKLRFVLVTAEESYEVLKHHEEYFASATSGQAQGQVSIPSPKSQVEKSGGSLVTTSTIFREGNIRIAWAGDEFIIFELGEMTLDLGIRLQVELWERDLKAKHIPGIDYFNTCIRSSVVRFDPKVINPDEVAHIMLDLARSLQDVREIELPIRVHRMPIVPDDPWTREATEYYMRTARKEAVYLPNNGQYIARNNGRGPNAVSDALRLTPWLVIARGFFLMLPFVIALDPRHRLLAQKYNPSRTRTPEGALCVAGVIGAIHPIETPGGYQMLARTLSTMQPWSDQPSKVENFDQIEFYIVEPEEFEKIERDFKAGIYKIESRESTFKMKEYLEWIESIEPEVAAFKKQQKAASEKLLAEEAISFQKFLQEKKEEADRIASLPKDETAVVGIPVTAPLQANVWKIYVKEGDKIEDDDQRIVELEAMKTSVWITPGDDTVGKVVKTIRVKEGEAVGAGTVLLELE</sequence>
<dbReference type="PROSITE" id="PS50968">
    <property type="entry name" value="BIOTINYL_LIPOYL"/>
    <property type="match status" value="1"/>
</dbReference>
<dbReference type="PROSITE" id="PS50979">
    <property type="entry name" value="BC"/>
    <property type="match status" value="1"/>
</dbReference>
<dbReference type="InterPro" id="IPR029000">
    <property type="entry name" value="Cyclophilin-like_dom_sf"/>
</dbReference>
<dbReference type="EMBL" id="JAODAN010000005">
    <property type="protein sequence ID" value="KAK1923920.1"/>
    <property type="molecule type" value="Genomic_DNA"/>
</dbReference>
<dbReference type="SUPFAM" id="SSF56059">
    <property type="entry name" value="Glutathione synthetase ATP-binding domain-like"/>
    <property type="match status" value="1"/>
</dbReference>
<dbReference type="PROSITE" id="PS00867">
    <property type="entry name" value="CPSASE_2"/>
    <property type="match status" value="1"/>
</dbReference>
<dbReference type="PROSITE" id="PS00866">
    <property type="entry name" value="CPSASE_1"/>
    <property type="match status" value="1"/>
</dbReference>
<evidence type="ECO:0000256" key="5">
    <source>
        <dbReference type="ARBA" id="ARBA00022840"/>
    </source>
</evidence>
<reference evidence="11" key="1">
    <citation type="submission" date="2023-02" db="EMBL/GenBank/DDBJ databases">
        <title>Identification and recombinant expression of a fungal hydrolase from Papiliotrema laurentii that hydrolyzes apple cutin and clears colloidal polyester polyurethane.</title>
        <authorList>
            <consortium name="DOE Joint Genome Institute"/>
            <person name="Roman V.A."/>
            <person name="Bojanowski C."/>
            <person name="Crable B.R."/>
            <person name="Wagner D.N."/>
            <person name="Hung C.S."/>
            <person name="Nadeau L.J."/>
            <person name="Schratz L."/>
            <person name="Haridas S."/>
            <person name="Pangilinan J."/>
            <person name="Lipzen A."/>
            <person name="Na H."/>
            <person name="Yan M."/>
            <person name="Ng V."/>
            <person name="Grigoriev I.V."/>
            <person name="Spatafora J.W."/>
            <person name="Barlow D."/>
            <person name="Biffinger J."/>
            <person name="Kelley-Loughnane N."/>
            <person name="Varaljay V.A."/>
            <person name="Crookes-Goodson W.J."/>
        </authorList>
    </citation>
    <scope>NUCLEOTIDE SEQUENCE</scope>
    <source>
        <strain evidence="11">5307AH</strain>
    </source>
</reference>
<evidence type="ECO:0000256" key="4">
    <source>
        <dbReference type="ARBA" id="ARBA00022801"/>
    </source>
</evidence>
<dbReference type="Gene3D" id="3.30.470.20">
    <property type="entry name" value="ATP-grasp fold, B domain"/>
    <property type="match status" value="1"/>
</dbReference>
<dbReference type="InterPro" id="IPR011054">
    <property type="entry name" value="Rudment_hybrid_motif"/>
</dbReference>
<accession>A0AAD9FLP6</accession>
<feature type="domain" description="Lipoyl-binding" evidence="8">
    <location>
        <begin position="1159"/>
        <end position="1236"/>
    </location>
</feature>
<dbReference type="FunFam" id="3.30.1490.20:FF:000003">
    <property type="entry name" value="acetyl-CoA carboxylase isoform X1"/>
    <property type="match status" value="1"/>
</dbReference>
<dbReference type="InterPro" id="IPR000089">
    <property type="entry name" value="Biotin_lipoyl"/>
</dbReference>
<dbReference type="GO" id="GO:0016874">
    <property type="term" value="F:ligase activity"/>
    <property type="evidence" value="ECO:0007669"/>
    <property type="project" value="UniProtKB-KW"/>
</dbReference>
<dbReference type="Pfam" id="PF02786">
    <property type="entry name" value="CPSase_L_D2"/>
    <property type="match status" value="1"/>
</dbReference>
<dbReference type="Gene3D" id="2.40.50.100">
    <property type="match status" value="1"/>
</dbReference>
<dbReference type="PANTHER" id="PTHR18866:SF128">
    <property type="entry name" value="UREA AMIDOLYASE"/>
    <property type="match status" value="1"/>
</dbReference>
<dbReference type="AlphaFoldDB" id="A0AAD9FLP6"/>
<keyword evidence="5 7" id="KW-0067">ATP-binding</keyword>
<name>A0AAD9FLP6_PAPLA</name>
<dbReference type="NCBIfam" id="TIGR00724">
    <property type="entry name" value="urea_amlyse_rel"/>
    <property type="match status" value="1"/>
</dbReference>
<comment type="cofactor">
    <cofactor evidence="1">
        <name>biotin</name>
        <dbReference type="ChEBI" id="CHEBI:57586"/>
    </cofactor>
</comment>
<protein>
    <submittedName>
        <fullName evidence="11">Pyruvate carboxylase</fullName>
    </submittedName>
</protein>
<dbReference type="FunFam" id="3.40.50.20:FF:000010">
    <property type="entry name" value="Propionyl-CoA carboxylase subunit alpha"/>
    <property type="match status" value="1"/>
</dbReference>
<dbReference type="InterPro" id="IPR005481">
    <property type="entry name" value="BC-like_N"/>
</dbReference>
<dbReference type="CDD" id="cd06850">
    <property type="entry name" value="biotinyl_domain"/>
    <property type="match status" value="1"/>
</dbReference>
<dbReference type="Gene3D" id="2.40.100.10">
    <property type="entry name" value="Cyclophilin-like"/>
    <property type="match status" value="2"/>
</dbReference>
<dbReference type="InterPro" id="IPR003778">
    <property type="entry name" value="CT_A_B"/>
</dbReference>
<dbReference type="SMART" id="SM00878">
    <property type="entry name" value="Biotin_carb_C"/>
    <property type="match status" value="1"/>
</dbReference>
<dbReference type="Pfam" id="PF00364">
    <property type="entry name" value="Biotin_lipoyl"/>
    <property type="match status" value="1"/>
</dbReference>
<evidence type="ECO:0000256" key="2">
    <source>
        <dbReference type="ARBA" id="ARBA00022598"/>
    </source>
</evidence>
<dbReference type="SUPFAM" id="SSF50891">
    <property type="entry name" value="Cyclophilin-like"/>
    <property type="match status" value="2"/>
</dbReference>
<dbReference type="SMART" id="SM00796">
    <property type="entry name" value="AHS1"/>
    <property type="match status" value="1"/>
</dbReference>
<dbReference type="Pfam" id="PF02785">
    <property type="entry name" value="Biotin_carb_C"/>
    <property type="match status" value="1"/>
</dbReference>
<evidence type="ECO:0000256" key="1">
    <source>
        <dbReference type="ARBA" id="ARBA00001953"/>
    </source>
</evidence>
<keyword evidence="3 7" id="KW-0547">Nucleotide-binding</keyword>
<dbReference type="SUPFAM" id="SSF160467">
    <property type="entry name" value="PH0987 N-terminal domain-like"/>
    <property type="match status" value="1"/>
</dbReference>
<dbReference type="PROSITE" id="PS50975">
    <property type="entry name" value="ATP_GRASP"/>
    <property type="match status" value="1"/>
</dbReference>
<dbReference type="PANTHER" id="PTHR18866">
    <property type="entry name" value="CARBOXYLASE:PYRUVATE/ACETYL-COA/PROPIONYL-COA CARBOXYLASE"/>
    <property type="match status" value="1"/>
</dbReference>
<evidence type="ECO:0000256" key="3">
    <source>
        <dbReference type="ARBA" id="ARBA00022741"/>
    </source>
</evidence>
<dbReference type="InterPro" id="IPR011764">
    <property type="entry name" value="Biotin_carboxylation_dom"/>
</dbReference>
<evidence type="ECO:0000259" key="9">
    <source>
        <dbReference type="PROSITE" id="PS50975"/>
    </source>
</evidence>
<dbReference type="GO" id="GO:0046872">
    <property type="term" value="F:metal ion binding"/>
    <property type="evidence" value="ECO:0007669"/>
    <property type="project" value="InterPro"/>
</dbReference>
<dbReference type="InterPro" id="IPR050856">
    <property type="entry name" value="Biotin_carboxylase_complex"/>
</dbReference>
<feature type="domain" description="ATP-grasp" evidence="9">
    <location>
        <begin position="139"/>
        <end position="344"/>
    </location>
</feature>
<dbReference type="GO" id="GO:0016787">
    <property type="term" value="F:hydrolase activity"/>
    <property type="evidence" value="ECO:0007669"/>
    <property type="project" value="UniProtKB-KW"/>
</dbReference>
<evidence type="ECO:0000256" key="7">
    <source>
        <dbReference type="PROSITE-ProRule" id="PRU00409"/>
    </source>
</evidence>
<dbReference type="InterPro" id="IPR011053">
    <property type="entry name" value="Single_hybrid_motif"/>
</dbReference>
<dbReference type="Proteomes" id="UP001182556">
    <property type="component" value="Unassembled WGS sequence"/>
</dbReference>
<dbReference type="SMART" id="SM00797">
    <property type="entry name" value="AHS2"/>
    <property type="match status" value="1"/>
</dbReference>
<dbReference type="Pfam" id="PF00289">
    <property type="entry name" value="Biotin_carb_N"/>
    <property type="match status" value="1"/>
</dbReference>
<proteinExistence type="predicted"/>
<evidence type="ECO:0000259" key="8">
    <source>
        <dbReference type="PROSITE" id="PS50968"/>
    </source>
</evidence>
<dbReference type="CDD" id="cd22265">
    <property type="entry name" value="UDM1_RNF168"/>
    <property type="match status" value="1"/>
</dbReference>
<gene>
    <name evidence="11" type="ORF">DB88DRAFT_488470</name>
</gene>
<dbReference type="InterPro" id="IPR003833">
    <property type="entry name" value="CT_C_D"/>
</dbReference>
<dbReference type="InterPro" id="IPR005479">
    <property type="entry name" value="CPAse_ATP-bd"/>
</dbReference>
<dbReference type="InterPro" id="IPR005482">
    <property type="entry name" value="Biotin_COase_C"/>
</dbReference>
<evidence type="ECO:0000256" key="6">
    <source>
        <dbReference type="ARBA" id="ARBA00023267"/>
    </source>
</evidence>
<dbReference type="InterPro" id="IPR011761">
    <property type="entry name" value="ATP-grasp"/>
</dbReference>
<keyword evidence="12" id="KW-1185">Reference proteome</keyword>
<keyword evidence="6" id="KW-0092">Biotin</keyword>
<keyword evidence="11" id="KW-0670">Pyruvate</keyword>
<dbReference type="Gene3D" id="3.30.1360.40">
    <property type="match status" value="1"/>
</dbReference>
<keyword evidence="4" id="KW-0378">Hydrolase</keyword>
<dbReference type="InterPro" id="IPR016185">
    <property type="entry name" value="PreATP-grasp_dom_sf"/>
</dbReference>
<feature type="domain" description="Biotin carboxylation" evidence="10">
    <location>
        <begin position="20"/>
        <end position="480"/>
    </location>
</feature>
<dbReference type="GO" id="GO:0005524">
    <property type="term" value="F:ATP binding"/>
    <property type="evidence" value="ECO:0007669"/>
    <property type="project" value="UniProtKB-UniRule"/>
</dbReference>
<comment type="caution">
    <text evidence="11">The sequence shown here is derived from an EMBL/GenBank/DDBJ whole genome shotgun (WGS) entry which is preliminary data.</text>
</comment>
<keyword evidence="2" id="KW-0436">Ligase</keyword>
<dbReference type="SUPFAM" id="SSF52440">
    <property type="entry name" value="PreATP-grasp domain"/>
    <property type="match status" value="1"/>
</dbReference>
<dbReference type="Pfam" id="PF02626">
    <property type="entry name" value="CT_A_B"/>
    <property type="match status" value="1"/>
</dbReference>